<reference evidence="5" key="1">
    <citation type="submission" date="2016-06" db="UniProtKB">
        <authorList>
            <consortium name="WormBaseParasite"/>
        </authorList>
    </citation>
    <scope>IDENTIFICATION</scope>
</reference>
<evidence type="ECO:0000256" key="2">
    <source>
        <dbReference type="SAM" id="Phobius"/>
    </source>
</evidence>
<keyword evidence="2" id="KW-0472">Membrane</keyword>
<keyword evidence="2" id="KW-1133">Transmembrane helix</keyword>
<evidence type="ECO:0000313" key="5">
    <source>
        <dbReference type="WBParaSite" id="SCUD_0002074801-mRNA-1"/>
    </source>
</evidence>
<evidence type="ECO:0000313" key="4">
    <source>
        <dbReference type="Proteomes" id="UP000279833"/>
    </source>
</evidence>
<keyword evidence="4" id="KW-1185">Reference proteome</keyword>
<proteinExistence type="predicted"/>
<dbReference type="OrthoDB" id="6269770at2759"/>
<dbReference type="Proteomes" id="UP000279833">
    <property type="component" value="Unassembled WGS sequence"/>
</dbReference>
<feature type="transmembrane region" description="Helical" evidence="2">
    <location>
        <begin position="28"/>
        <end position="46"/>
    </location>
</feature>
<feature type="compositionally biased region" description="Basic residues" evidence="1">
    <location>
        <begin position="61"/>
        <end position="71"/>
    </location>
</feature>
<feature type="compositionally biased region" description="Basic residues" evidence="1">
    <location>
        <begin position="224"/>
        <end position="233"/>
    </location>
</feature>
<accession>A0A183L097</accession>
<evidence type="ECO:0000256" key="1">
    <source>
        <dbReference type="SAM" id="MobiDB-lite"/>
    </source>
</evidence>
<dbReference type="WBParaSite" id="SCUD_0002074801-mRNA-1">
    <property type="protein sequence ID" value="SCUD_0002074801-mRNA-1"/>
    <property type="gene ID" value="SCUD_0002074801"/>
</dbReference>
<feature type="region of interest" description="Disordered" evidence="1">
    <location>
        <begin position="61"/>
        <end position="88"/>
    </location>
</feature>
<keyword evidence="2" id="KW-0812">Transmembrane</keyword>
<feature type="region of interest" description="Disordered" evidence="1">
    <location>
        <begin position="212"/>
        <end position="233"/>
    </location>
</feature>
<reference evidence="3 4" key="2">
    <citation type="submission" date="2018-11" db="EMBL/GenBank/DDBJ databases">
        <authorList>
            <consortium name="Pathogen Informatics"/>
        </authorList>
    </citation>
    <scope>NUCLEOTIDE SEQUENCE [LARGE SCALE GENOMIC DNA]</scope>
    <source>
        <strain evidence="3">Dakar</strain>
        <strain evidence="4">Dakar, Senegal</strain>
    </source>
</reference>
<evidence type="ECO:0000313" key="3">
    <source>
        <dbReference type="EMBL" id="VDP73242.1"/>
    </source>
</evidence>
<gene>
    <name evidence="3" type="ORF">SCUD_LOCUS20745</name>
</gene>
<name>A0A183L097_9TREM</name>
<organism evidence="5">
    <name type="scientific">Schistosoma curassoni</name>
    <dbReference type="NCBI Taxonomy" id="6186"/>
    <lineage>
        <taxon>Eukaryota</taxon>
        <taxon>Metazoa</taxon>
        <taxon>Spiralia</taxon>
        <taxon>Lophotrochozoa</taxon>
        <taxon>Platyhelminthes</taxon>
        <taxon>Trematoda</taxon>
        <taxon>Digenea</taxon>
        <taxon>Strigeidida</taxon>
        <taxon>Schistosomatoidea</taxon>
        <taxon>Schistosomatidae</taxon>
        <taxon>Schistosoma</taxon>
    </lineage>
</organism>
<sequence length="233" mass="25839">MAAFTMLDGVNNVVAELYSYFTDVQISFIKYAITALLVTSTSFYLLRRSLGKDPVLINTKKSKTRIKKSKTKSSDGRTSSSDCDHAEIKKPVIPPRNTSIVNAQKSRIPVSTTVEVSPMLQNLAKDDPGNDEKSDDWVTIKKGKKISDQRPKYKETIKEPKTIISEVITSKGENGGKHQFASAESGVDPVPLKASKKLPLVPQIPTYKSAVFESDGDWHEVRPSRKGRKTVKQ</sequence>
<dbReference type="AlphaFoldDB" id="A0A183L097"/>
<dbReference type="EMBL" id="UZAK01044961">
    <property type="protein sequence ID" value="VDP73242.1"/>
    <property type="molecule type" value="Genomic_DNA"/>
</dbReference>
<protein>
    <submittedName>
        <fullName evidence="3 5">Uncharacterized protein</fullName>
    </submittedName>
</protein>